<dbReference type="Proteomes" id="UP001208689">
    <property type="component" value="Chromosome"/>
</dbReference>
<keyword evidence="2" id="KW-1185">Reference proteome</keyword>
<proteinExistence type="predicted"/>
<evidence type="ECO:0000313" key="1">
    <source>
        <dbReference type="EMBL" id="UYP46486.1"/>
    </source>
</evidence>
<name>A0ABY6HV65_9ARCH</name>
<gene>
    <name evidence="1" type="ORF">NEF87_002771</name>
</gene>
<protein>
    <recommendedName>
        <fullName evidence="3">Caspase family protein</fullName>
    </recommendedName>
</protein>
<accession>A0ABY6HV65</accession>
<evidence type="ECO:0008006" key="3">
    <source>
        <dbReference type="Google" id="ProtNLM"/>
    </source>
</evidence>
<sequence>METFTPSWENYYYRFFDGLGYDVVHVYTGYTRNQFYNELYQWTPLIQWDDELFIMIQGHGLVMDDEEETPLPYFTLYDGDTLYNGDNGEISGQDFINRLMLFSALRKCVFFDTCYAGKVLESFNSEITKVFQTTDATHAAVMTCTYYDEAIENAKWEKRNTRLAIFFFQTLSATTLSEDGIFNYFQLELALESLLPWNDFCYQGGTILNPGWNFLTKYGMLS</sequence>
<dbReference type="Gene3D" id="3.40.50.1460">
    <property type="match status" value="1"/>
</dbReference>
<evidence type="ECO:0000313" key="2">
    <source>
        <dbReference type="Proteomes" id="UP001208689"/>
    </source>
</evidence>
<dbReference type="EMBL" id="CP104013">
    <property type="protein sequence ID" value="UYP46486.1"/>
    <property type="molecule type" value="Genomic_DNA"/>
</dbReference>
<organism evidence="1 2">
    <name type="scientific">Candidatus Lokiarchaeum ossiferum</name>
    <dbReference type="NCBI Taxonomy" id="2951803"/>
    <lineage>
        <taxon>Archaea</taxon>
        <taxon>Promethearchaeati</taxon>
        <taxon>Promethearchaeota</taxon>
        <taxon>Promethearchaeia</taxon>
        <taxon>Promethearchaeales</taxon>
        <taxon>Promethearchaeaceae</taxon>
        <taxon>Candidatus Lokiarchaeum</taxon>
    </lineage>
</organism>
<reference evidence="1" key="1">
    <citation type="submission" date="2022-09" db="EMBL/GenBank/DDBJ databases">
        <title>Actin cytoskeleton and complex cell architecture in an #Asgard archaeon.</title>
        <authorList>
            <person name="Ponce Toledo R.I."/>
            <person name="Schleper C."/>
            <person name="Rodrigues Oliveira T."/>
            <person name="Wollweber F."/>
            <person name="Xu J."/>
            <person name="Rittmann S."/>
            <person name="Klingl A."/>
            <person name="Pilhofer M."/>
        </authorList>
    </citation>
    <scope>NUCLEOTIDE SEQUENCE</scope>
    <source>
        <strain evidence="1">B-35</strain>
    </source>
</reference>